<dbReference type="PANTHER" id="PTHR11319">
    <property type="entry name" value="G PROTEIN-COUPLED RECEPTOR-RELATED"/>
    <property type="match status" value="1"/>
</dbReference>
<evidence type="ECO:0000313" key="4">
    <source>
        <dbReference type="EMBL" id="KAK3247643.1"/>
    </source>
</evidence>
<dbReference type="SMART" id="SM01411">
    <property type="entry name" value="Ephrin_rec_like"/>
    <property type="match status" value="2"/>
</dbReference>
<feature type="transmembrane region" description="Helical" evidence="2">
    <location>
        <begin position="449"/>
        <end position="468"/>
    </location>
</feature>
<dbReference type="Gene3D" id="2.10.50.10">
    <property type="entry name" value="Tumor Necrosis Factor Receptor, subunit A, domain 2"/>
    <property type="match status" value="1"/>
</dbReference>
<feature type="transmembrane region" description="Helical" evidence="2">
    <location>
        <begin position="780"/>
        <end position="799"/>
    </location>
</feature>
<keyword evidence="2" id="KW-0812">Transmembrane</keyword>
<evidence type="ECO:0000313" key="5">
    <source>
        <dbReference type="Proteomes" id="UP001190700"/>
    </source>
</evidence>
<sequence length="1017" mass="112710">MCQLHSNTSARGRASAGDCDCNPGYYLNASSEECIPCEPDRIKRTSGPQQCDICPDNTYAANAVNSTTGQYVLDLTLDILPVCTCPSGKQPVLTAEGTWVIEDGMGTCEGCTDYTYYVSSIDTRLAMCQHCENGTYVIDSETPCEECPSVTISFSVADSLSDCTACADSDGVRIAGLVCVGGSRFYIMQGYYLSPNARYCNDADDPEDCFLHRIYHCHTEDACTTTGLCDGASDCRAEDYTDELSAYGWSKAELEDLDEEDVDLQRQGNSTADVVQLQLCNEQAYAKTVLCGGSEVPACSKSHHLSADRTSCGRCPSKPVTFVLLSLVILTMAGLMGVIFYFFAALSSDLEPQHVVVTAEQERKNQLLTVAKGASTLLVGYLQVISQLSFVYSQDVLPSSVGTYTTSVNWVNINLGAMLNVQCVTYYTFPDSEHTAILGFLADLWSAVLMPWMLMYIIFIVYLGLLTARKPSPNAVDELLWRRDTRSSCVAVWLYLMMLVHPGISTTLFQLFSCEHIEYEDSEVDSHSDTWLKMDARIMCFETRRWTAAAAAAIVTMVFYSFGAPVALLAVMRKFRRHVKVCFRVSDLWQHAALITHGHWKATDLSDKVLVADMESAEKRGDAGYQEHFSRFVELYIDRATFREVVQLEPAEGSDGAQEQEARLVNVAHRRRAAALGTFSDLEGSNDDFKRWLMRRTKILVNGSETPIEVVMYHKDDGSGQCGPRVTFLDAHNNVKVFGQFCIYFHDRIYFWQTWEISRRVLQTGVVVGVNLVTNTDAVGVIYGILVAWVAGMLHVWAAPYKIDAMQRLQFVILTNQFAVQVLVALIAIEEDGEDTIKGIIITIILLQMLVISYGLRWMVPAIRPLSELLFSKGKKKISRLRTHKIVTKIASSHGNIAFSTENNVVRCRAFTQEELDSDDVEMAINPLTSCGSKAMAFSPSASVEASTSISSTILDFMPLCDEDVQERRVEHNQSLYPLPLPSPTRLSTDSASNSASASDPAPYTSQKKVDPAEFWS</sequence>
<feature type="compositionally biased region" description="Low complexity" evidence="1">
    <location>
        <begin position="984"/>
        <end position="1003"/>
    </location>
</feature>
<feature type="transmembrane region" description="Helical" evidence="2">
    <location>
        <begin position="546"/>
        <end position="571"/>
    </location>
</feature>
<feature type="transmembrane region" description="Helical" evidence="2">
    <location>
        <begin position="489"/>
        <end position="512"/>
    </location>
</feature>
<keyword evidence="5" id="KW-1185">Reference proteome</keyword>
<evidence type="ECO:0000259" key="3">
    <source>
        <dbReference type="Pfam" id="PF07699"/>
    </source>
</evidence>
<organism evidence="4 5">
    <name type="scientific">Cymbomonas tetramitiformis</name>
    <dbReference type="NCBI Taxonomy" id="36881"/>
    <lineage>
        <taxon>Eukaryota</taxon>
        <taxon>Viridiplantae</taxon>
        <taxon>Chlorophyta</taxon>
        <taxon>Pyramimonadophyceae</taxon>
        <taxon>Pyramimonadales</taxon>
        <taxon>Pyramimonadaceae</taxon>
        <taxon>Cymbomonas</taxon>
    </lineage>
</organism>
<dbReference type="Proteomes" id="UP001190700">
    <property type="component" value="Unassembled WGS sequence"/>
</dbReference>
<evidence type="ECO:0000256" key="1">
    <source>
        <dbReference type="SAM" id="MobiDB-lite"/>
    </source>
</evidence>
<dbReference type="Pfam" id="PF07699">
    <property type="entry name" value="Ephrin_rec_like"/>
    <property type="match status" value="1"/>
</dbReference>
<feature type="transmembrane region" description="Helical" evidence="2">
    <location>
        <begin position="811"/>
        <end position="829"/>
    </location>
</feature>
<feature type="transmembrane region" description="Helical" evidence="2">
    <location>
        <begin position="322"/>
        <end position="346"/>
    </location>
</feature>
<feature type="transmembrane region" description="Helical" evidence="2">
    <location>
        <begin position="841"/>
        <end position="860"/>
    </location>
</feature>
<evidence type="ECO:0000256" key="2">
    <source>
        <dbReference type="SAM" id="Phobius"/>
    </source>
</evidence>
<dbReference type="SUPFAM" id="SSF57184">
    <property type="entry name" value="Growth factor receptor domain"/>
    <property type="match status" value="1"/>
</dbReference>
<dbReference type="EMBL" id="LGRX02028778">
    <property type="protein sequence ID" value="KAK3247643.1"/>
    <property type="molecule type" value="Genomic_DNA"/>
</dbReference>
<keyword evidence="2" id="KW-1133">Transmembrane helix</keyword>
<comment type="caution">
    <text evidence="4">The sequence shown here is derived from an EMBL/GenBank/DDBJ whole genome shotgun (WGS) entry which is preliminary data.</text>
</comment>
<reference evidence="4 5" key="1">
    <citation type="journal article" date="2015" name="Genome Biol. Evol.">
        <title>Comparative Genomics of a Bacterivorous Green Alga Reveals Evolutionary Causalities and Consequences of Phago-Mixotrophic Mode of Nutrition.</title>
        <authorList>
            <person name="Burns J.A."/>
            <person name="Paasch A."/>
            <person name="Narechania A."/>
            <person name="Kim E."/>
        </authorList>
    </citation>
    <scope>NUCLEOTIDE SEQUENCE [LARGE SCALE GENOMIC DNA]</scope>
    <source>
        <strain evidence="4 5">PLY_AMNH</strain>
    </source>
</reference>
<dbReference type="InterPro" id="IPR011641">
    <property type="entry name" value="Tyr-kin_ephrin_A/B_rcpt-like"/>
</dbReference>
<proteinExistence type="predicted"/>
<accession>A0AAE0F0U7</accession>
<feature type="compositionally biased region" description="Basic and acidic residues" evidence="1">
    <location>
        <begin position="1008"/>
        <end position="1017"/>
    </location>
</feature>
<keyword evidence="2" id="KW-0472">Membrane</keyword>
<feature type="region of interest" description="Disordered" evidence="1">
    <location>
        <begin position="975"/>
        <end position="1017"/>
    </location>
</feature>
<gene>
    <name evidence="4" type="ORF">CYMTET_42863</name>
</gene>
<name>A0AAE0F0U7_9CHLO</name>
<dbReference type="AlphaFoldDB" id="A0AAE0F0U7"/>
<feature type="domain" description="Tyrosine-protein kinase ephrin type A/B receptor-like" evidence="3">
    <location>
        <begin position="24"/>
        <end position="60"/>
    </location>
</feature>
<protein>
    <recommendedName>
        <fullName evidence="3">Tyrosine-protein kinase ephrin type A/B receptor-like domain-containing protein</fullName>
    </recommendedName>
</protein>
<dbReference type="InterPro" id="IPR009030">
    <property type="entry name" value="Growth_fac_rcpt_cys_sf"/>
</dbReference>
<dbReference type="PANTHER" id="PTHR11319:SF35">
    <property type="entry name" value="OUTER MEMBRANE PROTEIN PMPC-RELATED"/>
    <property type="match status" value="1"/>
</dbReference>